<evidence type="ECO:0000313" key="2">
    <source>
        <dbReference type="EMBL" id="TQF13889.1"/>
    </source>
</evidence>
<dbReference type="Pfam" id="PF00069">
    <property type="entry name" value="Pkinase"/>
    <property type="match status" value="1"/>
</dbReference>
<dbReference type="PANTHER" id="PTHR24359">
    <property type="entry name" value="SERINE/THREONINE-PROTEIN KINASE SBK1"/>
    <property type="match status" value="1"/>
</dbReference>
<dbReference type="PROSITE" id="PS00108">
    <property type="entry name" value="PROTEIN_KINASE_ST"/>
    <property type="match status" value="1"/>
</dbReference>
<dbReference type="AlphaFoldDB" id="A0A540WY02"/>
<dbReference type="InterPro" id="IPR011009">
    <property type="entry name" value="Kinase-like_dom_sf"/>
</dbReference>
<dbReference type="InterPro" id="IPR000719">
    <property type="entry name" value="Prot_kinase_dom"/>
</dbReference>
<dbReference type="SUPFAM" id="SSF56112">
    <property type="entry name" value="Protein kinase-like (PK-like)"/>
    <property type="match status" value="1"/>
</dbReference>
<dbReference type="GO" id="GO:0004674">
    <property type="term" value="F:protein serine/threonine kinase activity"/>
    <property type="evidence" value="ECO:0007669"/>
    <property type="project" value="UniProtKB-KW"/>
</dbReference>
<proteinExistence type="predicted"/>
<sequence>MQILEKDVHRGGFGRIDKVMRSDGSVAAMKTFDPTPGRFPAAEIEKLRKRFCREVRIQRSLDSEVFLPVYEHDLNGDHPWFVMPWADKNYLDQIREDKKSGKISSTALADILNGLDALHLLGYVHRDLKPQNVLFHEGHWKLSDFGLTLPPEGSTTKLTSVDSAWGTQEYAAPEQRKNFGTVTAAADIYAFGCLLHDIAGKPGRLPFQRQTCPGPLAPVIEKCTETSPGKRFKSIAGLRSVLLGILAQPLNLQPSLEMEGWTKELAGAADWDVQKLEEFARFVGDQGESTDGRVITMWPIFHSFNEDLCKAFCLLDYDLWLSVGIVYCDWVGRGGFDFAYCDVLAVRMEAIFDGARTIDLKAAALIALARMASGHNRWFAMRRLMGLCGPLLDDQVAARVAIEIQAEEIEVDFRRCANVISKSVQDFHPRIADILIEKVIEVGAKSSAI</sequence>
<evidence type="ECO:0000259" key="1">
    <source>
        <dbReference type="PROSITE" id="PS50011"/>
    </source>
</evidence>
<comment type="caution">
    <text evidence="2">The sequence shown here is derived from an EMBL/GenBank/DDBJ whole genome shotgun (WGS) entry which is preliminary data.</text>
</comment>
<dbReference type="OrthoDB" id="5524433at2"/>
<dbReference type="CDD" id="cd14014">
    <property type="entry name" value="STKc_PknB_like"/>
    <property type="match status" value="1"/>
</dbReference>
<gene>
    <name evidence="2" type="ORF">FJV41_21400</name>
</gene>
<keyword evidence="3" id="KW-1185">Reference proteome</keyword>
<dbReference type="PANTHER" id="PTHR24359:SF1">
    <property type="entry name" value="INHIBITOR OF NUCLEAR FACTOR KAPPA-B KINASE EPSILON SUBUNIT HOMOLOG 1-RELATED"/>
    <property type="match status" value="1"/>
</dbReference>
<accession>A0A540WY02</accession>
<dbReference type="Gene3D" id="1.10.510.10">
    <property type="entry name" value="Transferase(Phosphotransferase) domain 1"/>
    <property type="match status" value="1"/>
</dbReference>
<protein>
    <submittedName>
        <fullName evidence="2">Serine/threonine protein kinase</fullName>
    </submittedName>
</protein>
<keyword evidence="2" id="KW-0808">Transferase</keyword>
<organism evidence="2 3">
    <name type="scientific">Myxococcus llanfairpwllgwyngyllgogerychwyrndrobwllllantysiliogogogochensis</name>
    <dbReference type="NCBI Taxonomy" id="2590453"/>
    <lineage>
        <taxon>Bacteria</taxon>
        <taxon>Pseudomonadati</taxon>
        <taxon>Myxococcota</taxon>
        <taxon>Myxococcia</taxon>
        <taxon>Myxococcales</taxon>
        <taxon>Cystobacterineae</taxon>
        <taxon>Myxococcaceae</taxon>
        <taxon>Myxococcus</taxon>
    </lineage>
</organism>
<dbReference type="InterPro" id="IPR008271">
    <property type="entry name" value="Ser/Thr_kinase_AS"/>
</dbReference>
<dbReference type="PROSITE" id="PS50011">
    <property type="entry name" value="PROTEIN_KINASE_DOM"/>
    <property type="match status" value="1"/>
</dbReference>
<keyword evidence="2" id="KW-0723">Serine/threonine-protein kinase</keyword>
<dbReference type="EMBL" id="VIFM01000084">
    <property type="protein sequence ID" value="TQF13889.1"/>
    <property type="molecule type" value="Genomic_DNA"/>
</dbReference>
<dbReference type="Proteomes" id="UP000315369">
    <property type="component" value="Unassembled WGS sequence"/>
</dbReference>
<reference evidence="2 3" key="1">
    <citation type="submission" date="2019-06" db="EMBL/GenBank/DDBJ databases">
        <authorList>
            <person name="Livingstone P."/>
            <person name="Whitworth D."/>
        </authorList>
    </citation>
    <scope>NUCLEOTIDE SEQUENCE [LARGE SCALE GENOMIC DNA]</scope>
    <source>
        <strain evidence="2 3">AM401</strain>
    </source>
</reference>
<dbReference type="RefSeq" id="WP_141644380.1">
    <property type="nucleotide sequence ID" value="NZ_VIFM01000084.1"/>
</dbReference>
<dbReference type="SMART" id="SM00220">
    <property type="entry name" value="S_TKc"/>
    <property type="match status" value="1"/>
</dbReference>
<feature type="domain" description="Protein kinase" evidence="1">
    <location>
        <begin position="2"/>
        <end position="265"/>
    </location>
</feature>
<name>A0A540WY02_9BACT</name>
<keyword evidence="2" id="KW-0418">Kinase</keyword>
<evidence type="ECO:0000313" key="3">
    <source>
        <dbReference type="Proteomes" id="UP000315369"/>
    </source>
</evidence>
<dbReference type="GO" id="GO:0005524">
    <property type="term" value="F:ATP binding"/>
    <property type="evidence" value="ECO:0007669"/>
    <property type="project" value="InterPro"/>
</dbReference>